<name>A0A371HMT2_MUCPR</name>
<dbReference type="Proteomes" id="UP000257109">
    <property type="component" value="Unassembled WGS sequence"/>
</dbReference>
<feature type="compositionally biased region" description="Basic and acidic residues" evidence="1">
    <location>
        <begin position="23"/>
        <end position="49"/>
    </location>
</feature>
<sequence>ESEGSHSESPNNLSNRSHRSHRSERGERSRREGRREGEEPRRERRYEEEPRRIRRYEEELRRAPLDTLKCKIPPFVGDEDVEWLDLRRELRTRFVSASYARDLYNKLQRVYQGSKNIEKYFKEMEVSLMGANVLESYEAIMARFCMVKRCLASKRSYPSSSSWKGKEKEKENDLERTRAERKKLSHITLVLLRIVALSVLSAWVKCTLSPTTPIEGPWL</sequence>
<evidence type="ECO:0000259" key="2">
    <source>
        <dbReference type="Pfam" id="PF03732"/>
    </source>
</evidence>
<proteinExistence type="predicted"/>
<evidence type="ECO:0000256" key="1">
    <source>
        <dbReference type="SAM" id="MobiDB-lite"/>
    </source>
</evidence>
<keyword evidence="4" id="KW-1185">Reference proteome</keyword>
<feature type="non-terminal residue" evidence="3">
    <location>
        <position position="1"/>
    </location>
</feature>
<accession>A0A371HMT2</accession>
<reference evidence="3" key="1">
    <citation type="submission" date="2018-05" db="EMBL/GenBank/DDBJ databases">
        <title>Draft genome of Mucuna pruriens seed.</title>
        <authorList>
            <person name="Nnadi N.E."/>
            <person name="Vos R."/>
            <person name="Hasami M.H."/>
            <person name="Devisetty U.K."/>
            <person name="Aguiy J.C."/>
        </authorList>
    </citation>
    <scope>NUCLEOTIDE SEQUENCE [LARGE SCALE GENOMIC DNA]</scope>
    <source>
        <strain evidence="3">JCA_2017</strain>
    </source>
</reference>
<evidence type="ECO:0000313" key="3">
    <source>
        <dbReference type="EMBL" id="RDY04106.1"/>
    </source>
</evidence>
<feature type="compositionally biased region" description="Basic and acidic residues" evidence="1">
    <location>
        <begin position="164"/>
        <end position="177"/>
    </location>
</feature>
<dbReference type="Pfam" id="PF03732">
    <property type="entry name" value="Retrotrans_gag"/>
    <property type="match status" value="1"/>
</dbReference>
<feature type="region of interest" description="Disordered" evidence="1">
    <location>
        <begin position="1"/>
        <end position="49"/>
    </location>
</feature>
<feature type="domain" description="Retrotransposon gag" evidence="2">
    <location>
        <begin position="81"/>
        <end position="144"/>
    </location>
</feature>
<comment type="caution">
    <text evidence="3">The sequence shown here is derived from an EMBL/GenBank/DDBJ whole genome shotgun (WGS) entry which is preliminary data.</text>
</comment>
<dbReference type="EMBL" id="QJKJ01002153">
    <property type="protein sequence ID" value="RDY04106.1"/>
    <property type="molecule type" value="Genomic_DNA"/>
</dbReference>
<feature type="region of interest" description="Disordered" evidence="1">
    <location>
        <begin position="156"/>
        <end position="177"/>
    </location>
</feature>
<dbReference type="InterPro" id="IPR005162">
    <property type="entry name" value="Retrotrans_gag_dom"/>
</dbReference>
<protein>
    <recommendedName>
        <fullName evidence="2">Retrotransposon gag domain-containing protein</fullName>
    </recommendedName>
</protein>
<dbReference type="AlphaFoldDB" id="A0A371HMT2"/>
<organism evidence="3 4">
    <name type="scientific">Mucuna pruriens</name>
    <name type="common">Velvet bean</name>
    <name type="synonym">Dolichos pruriens</name>
    <dbReference type="NCBI Taxonomy" id="157652"/>
    <lineage>
        <taxon>Eukaryota</taxon>
        <taxon>Viridiplantae</taxon>
        <taxon>Streptophyta</taxon>
        <taxon>Embryophyta</taxon>
        <taxon>Tracheophyta</taxon>
        <taxon>Spermatophyta</taxon>
        <taxon>Magnoliopsida</taxon>
        <taxon>eudicotyledons</taxon>
        <taxon>Gunneridae</taxon>
        <taxon>Pentapetalae</taxon>
        <taxon>rosids</taxon>
        <taxon>fabids</taxon>
        <taxon>Fabales</taxon>
        <taxon>Fabaceae</taxon>
        <taxon>Papilionoideae</taxon>
        <taxon>50 kb inversion clade</taxon>
        <taxon>NPAAA clade</taxon>
        <taxon>indigoferoid/millettioid clade</taxon>
        <taxon>Phaseoleae</taxon>
        <taxon>Mucuna</taxon>
    </lineage>
</organism>
<evidence type="ECO:0000313" key="4">
    <source>
        <dbReference type="Proteomes" id="UP000257109"/>
    </source>
</evidence>
<gene>
    <name evidence="3" type="ORF">CR513_12227</name>
</gene>